<comment type="similarity">
    <text evidence="1">Belongs to the TRAFAC class TrmE-Era-EngA-EngB-Septin-like GTPase superfamily. AIG1/Toc34/Toc159-like paraseptin GTPase family. IAN subfamily.</text>
</comment>
<evidence type="ECO:0000256" key="2">
    <source>
        <dbReference type="ARBA" id="ARBA00022741"/>
    </source>
</evidence>
<dbReference type="InterPro" id="IPR040581">
    <property type="entry name" value="Thioredoxin_11"/>
</dbReference>
<keyword evidence="3" id="KW-0175">Coiled coil</keyword>
<feature type="compositionally biased region" description="Polar residues" evidence="4">
    <location>
        <begin position="1178"/>
        <end position="1189"/>
    </location>
</feature>
<dbReference type="GO" id="GO:0005525">
    <property type="term" value="F:GTP binding"/>
    <property type="evidence" value="ECO:0007669"/>
    <property type="project" value="InterPro"/>
</dbReference>
<dbReference type="SUPFAM" id="SSF52540">
    <property type="entry name" value="P-loop containing nucleoside triphosphate hydrolases"/>
    <property type="match status" value="1"/>
</dbReference>
<organism evidence="6 7">
    <name type="scientific">Polypterus senegalus</name>
    <name type="common">Senegal bichir</name>
    <dbReference type="NCBI Taxonomy" id="55291"/>
    <lineage>
        <taxon>Eukaryota</taxon>
        <taxon>Metazoa</taxon>
        <taxon>Chordata</taxon>
        <taxon>Craniata</taxon>
        <taxon>Vertebrata</taxon>
        <taxon>Euteleostomi</taxon>
        <taxon>Actinopterygii</taxon>
        <taxon>Polypteriformes</taxon>
        <taxon>Polypteridae</taxon>
        <taxon>Polypterus</taxon>
    </lineage>
</organism>
<accession>A0A8X8BQU1</accession>
<reference evidence="6 7" key="1">
    <citation type="journal article" date="2021" name="Cell">
        <title>Tracing the genetic footprints of vertebrate landing in non-teleost ray-finned fishes.</title>
        <authorList>
            <person name="Bi X."/>
            <person name="Wang K."/>
            <person name="Yang L."/>
            <person name="Pan H."/>
            <person name="Jiang H."/>
            <person name="Wei Q."/>
            <person name="Fang M."/>
            <person name="Yu H."/>
            <person name="Zhu C."/>
            <person name="Cai Y."/>
            <person name="He Y."/>
            <person name="Gan X."/>
            <person name="Zeng H."/>
            <person name="Yu D."/>
            <person name="Zhu Y."/>
            <person name="Jiang H."/>
            <person name="Qiu Q."/>
            <person name="Yang H."/>
            <person name="Zhang Y.E."/>
            <person name="Wang W."/>
            <person name="Zhu M."/>
            <person name="He S."/>
            <person name="Zhang G."/>
        </authorList>
    </citation>
    <scope>NUCLEOTIDE SEQUENCE [LARGE SCALE GENOMIC DNA]</scope>
    <source>
        <strain evidence="6">Bchr_013</strain>
    </source>
</reference>
<evidence type="ECO:0000313" key="7">
    <source>
        <dbReference type="Proteomes" id="UP000886611"/>
    </source>
</evidence>
<protein>
    <submittedName>
        <fullName evidence="6">STXA protein</fullName>
    </submittedName>
</protein>
<dbReference type="InterPro" id="IPR006703">
    <property type="entry name" value="G_AIG1"/>
</dbReference>
<dbReference type="PANTHER" id="PTHR31594">
    <property type="entry name" value="AIG1-TYPE G DOMAIN-CONTAINING PROTEIN"/>
    <property type="match status" value="1"/>
</dbReference>
<dbReference type="CDD" id="cd00882">
    <property type="entry name" value="Ras_like_GTPase"/>
    <property type="match status" value="1"/>
</dbReference>
<dbReference type="CDD" id="cd00063">
    <property type="entry name" value="FN3"/>
    <property type="match status" value="1"/>
</dbReference>
<evidence type="ECO:0000256" key="1">
    <source>
        <dbReference type="ARBA" id="ARBA00008535"/>
    </source>
</evidence>
<dbReference type="AlphaFoldDB" id="A0A8X8BQU1"/>
<feature type="coiled-coil region" evidence="3">
    <location>
        <begin position="1048"/>
        <end position="1075"/>
    </location>
</feature>
<comment type="caution">
    <text evidence="6">The sequence shown here is derived from an EMBL/GenBank/DDBJ whole genome shotgun (WGS) entry which is preliminary data.</text>
</comment>
<dbReference type="InterPro" id="IPR056072">
    <property type="entry name" value="SNTX_MACPF/CDC-like_dom"/>
</dbReference>
<feature type="domain" description="Fibronectin type-III" evidence="5">
    <location>
        <begin position="545"/>
        <end position="634"/>
    </location>
</feature>
<dbReference type="Pfam" id="PF18078">
    <property type="entry name" value="Thioredoxin_11"/>
    <property type="match status" value="1"/>
</dbReference>
<dbReference type="InterPro" id="IPR013783">
    <property type="entry name" value="Ig-like_fold"/>
</dbReference>
<proteinExistence type="inferred from homology"/>
<dbReference type="Gene3D" id="3.40.50.300">
    <property type="entry name" value="P-loop containing nucleotide triphosphate hydrolases"/>
    <property type="match status" value="1"/>
</dbReference>
<gene>
    <name evidence="6" type="primary">Stxa_2</name>
    <name evidence="6" type="ORF">GTO96_0001852</name>
</gene>
<feature type="non-terminal residue" evidence="6">
    <location>
        <position position="1222"/>
    </location>
</feature>
<dbReference type="InterPro" id="IPR003961">
    <property type="entry name" value="FN3_dom"/>
</dbReference>
<dbReference type="InterPro" id="IPR052090">
    <property type="entry name" value="Cytolytic_pore-forming_toxin"/>
</dbReference>
<dbReference type="InterPro" id="IPR048997">
    <property type="entry name" value="Stonustoxin-like_helical"/>
</dbReference>
<feature type="compositionally biased region" description="Basic and acidic residues" evidence="4">
    <location>
        <begin position="1165"/>
        <end position="1177"/>
    </location>
</feature>
<dbReference type="InterPro" id="IPR027417">
    <property type="entry name" value="P-loop_NTPase"/>
</dbReference>
<sequence>MMDEQNLNTILETVLTELQTVKLQVRKPSPNWPRQRLGSPQEEWKGLSSQDGSPLEMAALGRPFQVGMLYDCRTDSLIPDVTLWDLENLKKELKIKPQKNTQVDIITLDSLDEKTSILNMSTSLKASFLCGLIEVDGAAKYLNDTKSSKRQSRVTLHYRTTTRMEQLSMSHLGRQNIIYPEVFEQKSATHVVTGVLYGAQTFFVFDQWDSKEKGKLEALIKNFFSIDGKRDLKMTDADKEIADHLNFTFYSDFLFDHNLTSFQDAMQIYNKLPKHIDEDEKLAVPVQVWLHPLKHLDSQAAQLVQEISLALVSKSQEILEELDEHIMRCNDIMKDSVVNNFPIIRKNANECKSMLNQYKYTFQKELASILLNFRGGNASEEELGNILKKKEKSPFKKCVITTLLDKRQKEITMLRSFFNQIKEMKFDIVINDLDTLIYNTSIKNIVCLTFTSFHVCQSYMSEMERYLQAPSRKSSYHLSEPSEELIIQNFRQHSQSFIEFAEINQSSKTTRFFVHSIPDVEYLGATIYLYKRGRLINHNFQLPSKPETLEVDSQTEDSVTLKLRPQKSDLEGYRVEYKRLEDEEWKTVNTTDKSVKFTIRKLCPASTYQLRHRAVCQVGVSQASDTIEVRTLPVKNPLGIHAIKGNCKEIKDGKLSLYLLHFKSQFINTVKKIETCSFGNRTSIKPSKTIIFLGATGSGKSTLINGMVNYILGVQWEDDFRFKFIHEETSRSQAESQTSFVTAYEMNYQDYFKVPYSFTIVDTPGFGDTRGIDWDKQITEQIQECFSSPQGVQHINAVCFVVQASQARLTHTQKYIFDSILSIFGKDIINNILVLITFADAQRPPVLDAITESNIPFPKDEEGSPLFFKFNNSALFANDDETNSNDGLMFDKMFWDMGAKSMEGFFKALEKMDANSLALTKELLKERKRLETVVEQLHPQISTVLSKREEIRQTRDILNKHITDIDRNKDYEHEVDVTEIKIESIAGTSEFITNCQKCNFTCHYPCSLSNDEDKIRCSVMKDGVCTICPGKCEWNIHSNQQHRFIYETKKVKKTYDELKKKHEEAQGEFITTEQRFEQLWHEQETLINFINKCIKESQDCIKRINEIALRPNPLSSPEYIELLIQTEKRESKPGWMERVKSLEEVKEKAEIIAHLSDKLSPSNQKKCDDQDERKKDSGNNSDWFSTTCQGVEGKANVEKKSQKRKSSETTCPQNIKVTKQSF</sequence>
<dbReference type="Pfam" id="PF24674">
    <property type="entry name" value="MACPF_SNTX"/>
    <property type="match status" value="1"/>
</dbReference>
<dbReference type="Pfam" id="PF21109">
    <property type="entry name" value="Stonustoxin_helical"/>
    <property type="match status" value="1"/>
</dbReference>
<keyword evidence="2" id="KW-0547">Nucleotide-binding</keyword>
<dbReference type="Gene3D" id="2.60.40.10">
    <property type="entry name" value="Immunoglobulins"/>
    <property type="match status" value="1"/>
</dbReference>
<evidence type="ECO:0000313" key="6">
    <source>
        <dbReference type="EMBL" id="KAG2463137.1"/>
    </source>
</evidence>
<feature type="non-terminal residue" evidence="6">
    <location>
        <position position="1"/>
    </location>
</feature>
<name>A0A8X8BQU1_POLSE</name>
<dbReference type="Pfam" id="PF04548">
    <property type="entry name" value="AIG1"/>
    <property type="match status" value="1"/>
</dbReference>
<evidence type="ECO:0000256" key="3">
    <source>
        <dbReference type="SAM" id="Coils"/>
    </source>
</evidence>
<dbReference type="PROSITE" id="PS50853">
    <property type="entry name" value="FN3"/>
    <property type="match status" value="1"/>
</dbReference>
<dbReference type="Proteomes" id="UP000886611">
    <property type="component" value="Unassembled WGS sequence"/>
</dbReference>
<feature type="region of interest" description="Disordered" evidence="4">
    <location>
        <begin position="29"/>
        <end position="50"/>
    </location>
</feature>
<dbReference type="Pfam" id="PF00041">
    <property type="entry name" value="fn3"/>
    <property type="match status" value="1"/>
</dbReference>
<evidence type="ECO:0000259" key="5">
    <source>
        <dbReference type="PROSITE" id="PS50853"/>
    </source>
</evidence>
<evidence type="ECO:0000256" key="4">
    <source>
        <dbReference type="SAM" id="MobiDB-lite"/>
    </source>
</evidence>
<feature type="compositionally biased region" description="Polar residues" evidence="4">
    <location>
        <begin position="1208"/>
        <end position="1222"/>
    </location>
</feature>
<dbReference type="SMART" id="SM00060">
    <property type="entry name" value="FN3"/>
    <property type="match status" value="1"/>
</dbReference>
<dbReference type="PANTHER" id="PTHR31594:SF14">
    <property type="entry name" value="FIBRONECTIN TYPE-III DOMAIN-CONTAINING PROTEIN"/>
    <property type="match status" value="1"/>
</dbReference>
<keyword evidence="7" id="KW-1185">Reference proteome</keyword>
<dbReference type="SUPFAM" id="SSF49265">
    <property type="entry name" value="Fibronectin type III"/>
    <property type="match status" value="1"/>
</dbReference>
<feature type="region of interest" description="Disordered" evidence="4">
    <location>
        <begin position="1160"/>
        <end position="1222"/>
    </location>
</feature>
<dbReference type="InterPro" id="IPR036116">
    <property type="entry name" value="FN3_sf"/>
</dbReference>
<dbReference type="FunFam" id="3.40.50.300:FF:002049">
    <property type="entry name" value="Si:ch73-170d6.2"/>
    <property type="match status" value="1"/>
</dbReference>
<dbReference type="EMBL" id="JAATIS010004040">
    <property type="protein sequence ID" value="KAG2463137.1"/>
    <property type="molecule type" value="Genomic_DNA"/>
</dbReference>